<feature type="region of interest" description="Disordered" evidence="1">
    <location>
        <begin position="109"/>
        <end position="152"/>
    </location>
</feature>
<proteinExistence type="predicted"/>
<feature type="transmembrane region" description="Helical" evidence="2">
    <location>
        <begin position="38"/>
        <end position="58"/>
    </location>
</feature>
<keyword evidence="2" id="KW-0812">Transmembrane</keyword>
<feature type="compositionally biased region" description="Polar residues" evidence="1">
    <location>
        <begin position="109"/>
        <end position="121"/>
    </location>
</feature>
<organism evidence="3">
    <name type="scientific">Fopius arisanus</name>
    <dbReference type="NCBI Taxonomy" id="64838"/>
    <lineage>
        <taxon>Eukaryota</taxon>
        <taxon>Metazoa</taxon>
        <taxon>Ecdysozoa</taxon>
        <taxon>Arthropoda</taxon>
        <taxon>Hexapoda</taxon>
        <taxon>Insecta</taxon>
        <taxon>Pterygota</taxon>
        <taxon>Neoptera</taxon>
        <taxon>Endopterygota</taxon>
        <taxon>Hymenoptera</taxon>
        <taxon>Apocrita</taxon>
        <taxon>Ichneumonoidea</taxon>
        <taxon>Braconidae</taxon>
        <taxon>Opiinae</taxon>
        <taxon>Fopius</taxon>
    </lineage>
</organism>
<dbReference type="AlphaFoldDB" id="A0A0C9QYQ0"/>
<reference evidence="3" key="1">
    <citation type="submission" date="2015-01" db="EMBL/GenBank/DDBJ databases">
        <title>Transcriptome Assembly of Fopius arisanus.</title>
        <authorList>
            <person name="Geib S."/>
        </authorList>
    </citation>
    <scope>NUCLEOTIDE SEQUENCE</scope>
</reference>
<name>A0A0C9QYQ0_9HYME</name>
<protein>
    <submittedName>
        <fullName evidence="3">GJA1 protein</fullName>
    </submittedName>
</protein>
<keyword evidence="2" id="KW-1133">Transmembrane helix</keyword>
<evidence type="ECO:0000313" key="3">
    <source>
        <dbReference type="EMBL" id="JAG75539.1"/>
    </source>
</evidence>
<evidence type="ECO:0000256" key="1">
    <source>
        <dbReference type="SAM" id="MobiDB-lite"/>
    </source>
</evidence>
<accession>A0A0C9QYQ0</accession>
<gene>
    <name evidence="3" type="primary">GJA1</name>
    <name evidence="3" type="ORF">g.45895</name>
</gene>
<evidence type="ECO:0000256" key="2">
    <source>
        <dbReference type="SAM" id="Phobius"/>
    </source>
</evidence>
<feature type="transmembrane region" description="Helical" evidence="2">
    <location>
        <begin position="64"/>
        <end position="87"/>
    </location>
</feature>
<sequence length="152" mass="16672">MFACGTVRWLTTNQAEMDRTEAAPLTSERRYGIFRTGLAAALVLIIVVAAAGIALLFGIRNATILLGILLPLMVLSAVIAHLWLWLLHKRAAKRRERAANEWVSATLARQNQGHMSSNPDSGNPADPWFKGFSQRSSGYTPPPGYHMVESSN</sequence>
<keyword evidence="2" id="KW-0472">Membrane</keyword>
<dbReference type="EMBL" id="GBYB01005772">
    <property type="protein sequence ID" value="JAG75539.1"/>
    <property type="molecule type" value="Transcribed_RNA"/>
</dbReference>